<accession>A0A6C0FB19</accession>
<name>A0A6C0FB19_9ZZZZ</name>
<feature type="compositionally biased region" description="Basic and acidic residues" evidence="1">
    <location>
        <begin position="43"/>
        <end position="60"/>
    </location>
</feature>
<protein>
    <submittedName>
        <fullName evidence="2">Uncharacterized protein</fullName>
    </submittedName>
</protein>
<organism evidence="2">
    <name type="scientific">viral metagenome</name>
    <dbReference type="NCBI Taxonomy" id="1070528"/>
    <lineage>
        <taxon>unclassified sequences</taxon>
        <taxon>metagenomes</taxon>
        <taxon>organismal metagenomes</taxon>
    </lineage>
</organism>
<proteinExistence type="predicted"/>
<reference evidence="2" key="1">
    <citation type="journal article" date="2020" name="Nature">
        <title>Giant virus diversity and host interactions through global metagenomics.</title>
        <authorList>
            <person name="Schulz F."/>
            <person name="Roux S."/>
            <person name="Paez-Espino D."/>
            <person name="Jungbluth S."/>
            <person name="Walsh D.A."/>
            <person name="Denef V.J."/>
            <person name="McMahon K.D."/>
            <person name="Konstantinidis K.T."/>
            <person name="Eloe-Fadrosh E.A."/>
            <person name="Kyrpides N.C."/>
            <person name="Woyke T."/>
        </authorList>
    </citation>
    <scope>NUCLEOTIDE SEQUENCE</scope>
    <source>
        <strain evidence="2">GVMAG-S-ERX556106-38</strain>
    </source>
</reference>
<sequence length="154" mass="17605">MAILMISIILILLDRSVFMFIEESLPYINSIEKYENQKAANQSKREGMTSVEEEQRRNDDIQVESVTSADPNKDLSYSYESSFCRVGDNNLEDIDKRCKKLTKKKCTTVDCCILLNGNKCIAGNQQGPSYDDDIDTAGNDYYYFKNKCYGKCPK</sequence>
<dbReference type="AlphaFoldDB" id="A0A6C0FB19"/>
<evidence type="ECO:0000313" key="2">
    <source>
        <dbReference type="EMBL" id="QHT38878.1"/>
    </source>
</evidence>
<evidence type="ECO:0000256" key="1">
    <source>
        <dbReference type="SAM" id="MobiDB-lite"/>
    </source>
</evidence>
<feature type="region of interest" description="Disordered" evidence="1">
    <location>
        <begin position="39"/>
        <end position="74"/>
    </location>
</feature>
<dbReference type="EMBL" id="MN738836">
    <property type="protein sequence ID" value="QHT38878.1"/>
    <property type="molecule type" value="Genomic_DNA"/>
</dbReference>